<comment type="catalytic activity">
    <reaction evidence="1">
        <text>DNA(n) + a 2'-deoxyribonucleoside 5'-triphosphate = DNA(n+1) + diphosphate</text>
        <dbReference type="Rhea" id="RHEA:22508"/>
        <dbReference type="Rhea" id="RHEA-COMP:17339"/>
        <dbReference type="Rhea" id="RHEA-COMP:17340"/>
        <dbReference type="ChEBI" id="CHEBI:33019"/>
        <dbReference type="ChEBI" id="CHEBI:61560"/>
        <dbReference type="ChEBI" id="CHEBI:173112"/>
        <dbReference type="EC" id="2.7.7.7"/>
    </reaction>
</comment>
<dbReference type="GO" id="GO:0000278">
    <property type="term" value="P:mitotic cell cycle"/>
    <property type="evidence" value="ECO:0007669"/>
    <property type="project" value="TreeGrafter"/>
</dbReference>
<comment type="caution">
    <text evidence="5">The sequence shown here is derived from an EMBL/GenBank/DDBJ whole genome shotgun (WGS) entry which is preliminary data.</text>
</comment>
<dbReference type="CDD" id="cd18186">
    <property type="entry name" value="BTB_POZ_ZBTB_KLHL-like"/>
    <property type="match status" value="1"/>
</dbReference>
<keyword evidence="3" id="KW-1133">Transmembrane helix</keyword>
<feature type="transmembrane region" description="Helical" evidence="3">
    <location>
        <begin position="639"/>
        <end position="658"/>
    </location>
</feature>
<name>A0A813EBZ9_POLGL</name>
<dbReference type="GO" id="GO:0045004">
    <property type="term" value="P:DNA replication proofreading"/>
    <property type="evidence" value="ECO:0007669"/>
    <property type="project" value="TreeGrafter"/>
</dbReference>
<keyword evidence="1" id="KW-0235">DNA replication</keyword>
<feature type="region of interest" description="Disordered" evidence="2">
    <location>
        <begin position="238"/>
        <end position="259"/>
    </location>
</feature>
<dbReference type="PANTHER" id="PTHR10670">
    <property type="entry name" value="DNA POLYMERASE EPSILON CATALYTIC SUBUNIT A"/>
    <property type="match status" value="1"/>
</dbReference>
<comment type="cofactor">
    <cofactor evidence="1">
        <name>[4Fe-4S] cluster</name>
        <dbReference type="ChEBI" id="CHEBI:49883"/>
    </cofactor>
</comment>
<feature type="domain" description="DNA-directed DNA polymerase family B exonuclease" evidence="4">
    <location>
        <begin position="27"/>
        <end position="174"/>
    </location>
</feature>
<reference evidence="5" key="1">
    <citation type="submission" date="2021-02" db="EMBL/GenBank/DDBJ databases">
        <authorList>
            <person name="Dougan E. K."/>
            <person name="Rhodes N."/>
            <person name="Thang M."/>
            <person name="Chan C."/>
        </authorList>
    </citation>
    <scope>NUCLEOTIDE SEQUENCE</scope>
</reference>
<dbReference type="GO" id="GO:0006297">
    <property type="term" value="P:nucleotide-excision repair, DNA gap filling"/>
    <property type="evidence" value="ECO:0007669"/>
    <property type="project" value="TreeGrafter"/>
</dbReference>
<evidence type="ECO:0000256" key="3">
    <source>
        <dbReference type="SAM" id="Phobius"/>
    </source>
</evidence>
<dbReference type="InterPro" id="IPR036397">
    <property type="entry name" value="RNaseH_sf"/>
</dbReference>
<dbReference type="PANTHER" id="PTHR10670:SF0">
    <property type="entry name" value="DNA POLYMERASE EPSILON CATALYTIC SUBUNIT A"/>
    <property type="match status" value="1"/>
</dbReference>
<evidence type="ECO:0000313" key="6">
    <source>
        <dbReference type="Proteomes" id="UP000654075"/>
    </source>
</evidence>
<keyword evidence="1" id="KW-0411">Iron-sulfur</keyword>
<keyword evidence="3" id="KW-0812">Transmembrane</keyword>
<evidence type="ECO:0000313" key="5">
    <source>
        <dbReference type="EMBL" id="CAE8595489.1"/>
    </source>
</evidence>
<comment type="similarity">
    <text evidence="1">Belongs to the DNA polymerase type-B family.</text>
</comment>
<feature type="compositionally biased region" description="Acidic residues" evidence="2">
    <location>
        <begin position="238"/>
        <end position="247"/>
    </location>
</feature>
<dbReference type="Pfam" id="PF03104">
    <property type="entry name" value="DNA_pol_B_exo1"/>
    <property type="match status" value="1"/>
</dbReference>
<dbReference type="SUPFAM" id="SSF53098">
    <property type="entry name" value="Ribonuclease H-like"/>
    <property type="match status" value="1"/>
</dbReference>
<keyword evidence="6" id="KW-1185">Reference proteome</keyword>
<keyword evidence="1" id="KW-0479">Metal-binding</keyword>
<evidence type="ECO:0000256" key="2">
    <source>
        <dbReference type="SAM" id="MobiDB-lite"/>
    </source>
</evidence>
<dbReference type="InterPro" id="IPR006133">
    <property type="entry name" value="DNA-dir_DNA_pol_B_exonuc"/>
</dbReference>
<keyword evidence="1" id="KW-0238">DNA-binding</keyword>
<accession>A0A813EBZ9</accession>
<dbReference type="GO" id="GO:0003887">
    <property type="term" value="F:DNA-directed DNA polymerase activity"/>
    <property type="evidence" value="ECO:0007669"/>
    <property type="project" value="UniProtKB-KW"/>
</dbReference>
<dbReference type="GO" id="GO:0008622">
    <property type="term" value="C:epsilon DNA polymerase complex"/>
    <property type="evidence" value="ECO:0007669"/>
    <property type="project" value="InterPro"/>
</dbReference>
<keyword evidence="1" id="KW-0862">Zinc</keyword>
<dbReference type="Gene3D" id="3.30.710.10">
    <property type="entry name" value="Potassium Channel Kv1.1, Chain A"/>
    <property type="match status" value="1"/>
</dbReference>
<dbReference type="GO" id="GO:0008270">
    <property type="term" value="F:zinc ion binding"/>
    <property type="evidence" value="ECO:0007669"/>
    <property type="project" value="UniProtKB-KW"/>
</dbReference>
<dbReference type="AlphaFoldDB" id="A0A813EBZ9"/>
<keyword evidence="1" id="KW-0863">Zinc-finger</keyword>
<keyword evidence="1" id="KW-0548">Nucleotidyltransferase</keyword>
<dbReference type="SUPFAM" id="SSF54695">
    <property type="entry name" value="POZ domain"/>
    <property type="match status" value="1"/>
</dbReference>
<comment type="subcellular location">
    <subcellularLocation>
        <location evidence="1">Nucleus</location>
    </subcellularLocation>
</comment>
<gene>
    <name evidence="5" type="ORF">PGLA1383_LOCUS13999</name>
</gene>
<keyword evidence="1" id="KW-0004">4Fe-4S</keyword>
<dbReference type="EMBL" id="CAJNNV010007884">
    <property type="protein sequence ID" value="CAE8595489.1"/>
    <property type="molecule type" value="Genomic_DNA"/>
</dbReference>
<proteinExistence type="inferred from homology"/>
<feature type="non-terminal residue" evidence="5">
    <location>
        <position position="1"/>
    </location>
</feature>
<dbReference type="InterPro" id="IPR011333">
    <property type="entry name" value="SKP1/BTB/POZ_sf"/>
</dbReference>
<keyword evidence="1" id="KW-0539">Nucleus</keyword>
<dbReference type="InterPro" id="IPR012337">
    <property type="entry name" value="RNaseH-like_sf"/>
</dbReference>
<dbReference type="GO" id="GO:0051539">
    <property type="term" value="F:4 iron, 4 sulfur cluster binding"/>
    <property type="evidence" value="ECO:0007669"/>
    <property type="project" value="UniProtKB-KW"/>
</dbReference>
<evidence type="ECO:0000256" key="1">
    <source>
        <dbReference type="RuleBase" id="RU365029"/>
    </source>
</evidence>
<dbReference type="GO" id="GO:0006287">
    <property type="term" value="P:base-excision repair, gap-filling"/>
    <property type="evidence" value="ECO:0007669"/>
    <property type="project" value="TreeGrafter"/>
</dbReference>
<sequence>KTEMFSFDGGGKAVGSSGSALDDLEELYEHDVTFMNRVCIDKELFVGKWYQVDRNLLATSVDNIWDTQCTVVAKEEMKKKPGLRIFAWDIECTKEPLKFPDSAHDRITLISVMVDGSGFLIVNRSEVAADIEPLEYTPKPEYEGIFQTYNEPDEAALLRRFFKLILDTNPHVMVSDSDSWICVCVSVFDNPFVSARTNHALQVTFNGDFFDMPFVTNRAKAHAGLHALFACELGDSGDGGDEGDEGEGGVGSFRPRSLSSDVPSMLRQLHASRHESAEVCFRRDPDGLVVDHAHLCVAQLHSPVLRAMFGCPMRESQTLEVRIQPDFSAVWPSVVSLWYGIPVEITSFEAAVTLRSVAQYYELTELAAASTEIITSSRPTAPRMAVVAQHLSFEPELAARAWSYLDAHPRELFASSAWPRLPASFVAELFKRDSVRCREPVMFRALCRWARGRHCGGVSSAGDEGPEGASPAAGEADCSCSAVDGAVSLAQEHPSGSTGKRGSTPSGQAAQIPEDIVSLYHKDEEELCAVLGASAGSEALVPFLQICDFVMLSRASHGTHELVEACRQGHFHLRLGERIGQRGRLLQGLAHAQTARHRQAVLFMLTWLIIPLVALPVVHALGGKPASSSQSGSEDPLSAAVLAGVSLVLAAAAPRRLWAPIMMGQDRLPLNRIFGQLHDAAALRALPQRSGSDGRGACKLRAWAELRRVLVEERGLVTWAELRRALMEERGLVLVFRAVWIWTTVVFLVLPAVAPLDSMAVAAVISFSCPALILTSVFIMALAMSPRQQNEATSWLEIGQHMSRVWQFFFCLGSVFFAFLAQTQFWVIFFLASGFGPAVLLRHSCPAAANQMLACTAGCLVVTALSLSRPEAALFFFLATQSDMWAQIIHATDWNAWRVESGKCPPRTWLWCNVLLGACLLLCTIFEQFMSRRSRSGKKTRSCCGSQD</sequence>
<dbReference type="GO" id="GO:0003677">
    <property type="term" value="F:DNA binding"/>
    <property type="evidence" value="ECO:0007669"/>
    <property type="project" value="UniProtKB-KW"/>
</dbReference>
<organism evidence="5 6">
    <name type="scientific">Polarella glacialis</name>
    <name type="common">Dinoflagellate</name>
    <dbReference type="NCBI Taxonomy" id="89957"/>
    <lineage>
        <taxon>Eukaryota</taxon>
        <taxon>Sar</taxon>
        <taxon>Alveolata</taxon>
        <taxon>Dinophyceae</taxon>
        <taxon>Suessiales</taxon>
        <taxon>Suessiaceae</taxon>
        <taxon>Polarella</taxon>
    </lineage>
</organism>
<keyword evidence="1" id="KW-0808">Transferase</keyword>
<feature type="transmembrane region" description="Helical" evidence="3">
    <location>
        <begin position="805"/>
        <end position="835"/>
    </location>
</feature>
<dbReference type="OrthoDB" id="445800at2759"/>
<feature type="transmembrane region" description="Helical" evidence="3">
    <location>
        <begin position="600"/>
        <end position="619"/>
    </location>
</feature>
<keyword evidence="3" id="KW-0472">Membrane</keyword>
<dbReference type="Proteomes" id="UP000654075">
    <property type="component" value="Unassembled WGS sequence"/>
</dbReference>
<comment type="function">
    <text evidence="1">DNA polymerase II participates in chromosomal DNA replication.</text>
</comment>
<evidence type="ECO:0000259" key="4">
    <source>
        <dbReference type="Pfam" id="PF03104"/>
    </source>
</evidence>
<feature type="transmembrane region" description="Helical" evidence="3">
    <location>
        <begin position="760"/>
        <end position="784"/>
    </location>
</feature>
<dbReference type="GO" id="GO:0008310">
    <property type="term" value="F:single-stranded DNA 3'-5' DNA exonuclease activity"/>
    <property type="evidence" value="ECO:0007669"/>
    <property type="project" value="TreeGrafter"/>
</dbReference>
<feature type="transmembrane region" description="Helical" evidence="3">
    <location>
        <begin position="732"/>
        <end position="754"/>
    </location>
</feature>
<dbReference type="Gene3D" id="3.30.420.10">
    <property type="entry name" value="Ribonuclease H-like superfamily/Ribonuclease H"/>
    <property type="match status" value="1"/>
</dbReference>
<dbReference type="GO" id="GO:0006272">
    <property type="term" value="P:leading strand elongation"/>
    <property type="evidence" value="ECO:0007669"/>
    <property type="project" value="TreeGrafter"/>
</dbReference>
<protein>
    <recommendedName>
        <fullName evidence="1">DNA polymerase epsilon catalytic subunit</fullName>
        <ecNumber evidence="1">2.7.7.7</ecNumber>
    </recommendedName>
</protein>
<dbReference type="EC" id="2.7.7.7" evidence="1"/>
<dbReference type="InterPro" id="IPR029703">
    <property type="entry name" value="POL2"/>
</dbReference>
<feature type="transmembrane region" description="Helical" evidence="3">
    <location>
        <begin position="908"/>
        <end position="929"/>
    </location>
</feature>
<keyword evidence="1" id="KW-0408">Iron</keyword>
<keyword evidence="1" id="KW-0239">DNA-directed DNA polymerase</keyword>